<keyword evidence="7" id="KW-1185">Reference proteome</keyword>
<reference evidence="6 7" key="1">
    <citation type="journal article" date="2005" name="Int. J. Syst. Evol. Microbiol.">
        <title>Bacillus cibi sp. nov., isolated from jeotgal, a traditional Korean fermented seafood.</title>
        <authorList>
            <person name="Yoon J.H."/>
            <person name="Lee C.H."/>
            <person name="Oh T.K."/>
        </authorList>
    </citation>
    <scope>NUCLEOTIDE SEQUENCE [LARGE SCALE GENOMIC DNA]</scope>
    <source>
        <strain evidence="6 7">DSM 16189</strain>
    </source>
</reference>
<dbReference type="Pfam" id="PF13439">
    <property type="entry name" value="Glyco_transf_4"/>
    <property type="match status" value="1"/>
</dbReference>
<evidence type="ECO:0000313" key="6">
    <source>
        <dbReference type="EMBL" id="KEZ52197.1"/>
    </source>
</evidence>
<dbReference type="InterPro" id="IPR028098">
    <property type="entry name" value="Glyco_trans_4-like_N"/>
</dbReference>
<feature type="domain" description="Glycosyl transferase family 1" evidence="4">
    <location>
        <begin position="180"/>
        <end position="327"/>
    </location>
</feature>
<dbReference type="OrthoDB" id="179766at2"/>
<evidence type="ECO:0000259" key="4">
    <source>
        <dbReference type="Pfam" id="PF00534"/>
    </source>
</evidence>
<keyword evidence="2" id="KW-0328">Glycosyltransferase</keyword>
<name>A0A084GXY5_METID</name>
<evidence type="ECO:0000256" key="1">
    <source>
        <dbReference type="ARBA" id="ARBA00009481"/>
    </source>
</evidence>
<dbReference type="SUPFAM" id="SSF53756">
    <property type="entry name" value="UDP-Glycosyltransferase/glycogen phosphorylase"/>
    <property type="match status" value="1"/>
</dbReference>
<comment type="similarity">
    <text evidence="1">Belongs to the glycosyltransferase group 1 family. Glycosyltransferase 4 subfamily.</text>
</comment>
<protein>
    <recommendedName>
        <fullName evidence="8">Glycosyl transferase family 1 domain-containing protein</fullName>
    </recommendedName>
</protein>
<organism evidence="6 7">
    <name type="scientific">Metabacillus indicus</name>
    <name type="common">Bacillus indicus</name>
    <dbReference type="NCBI Taxonomy" id="246786"/>
    <lineage>
        <taxon>Bacteria</taxon>
        <taxon>Bacillati</taxon>
        <taxon>Bacillota</taxon>
        <taxon>Bacilli</taxon>
        <taxon>Bacillales</taxon>
        <taxon>Bacillaceae</taxon>
        <taxon>Metabacillus</taxon>
    </lineage>
</organism>
<dbReference type="EMBL" id="JNVC02000005">
    <property type="protein sequence ID" value="KEZ52197.1"/>
    <property type="molecule type" value="Genomic_DNA"/>
</dbReference>
<evidence type="ECO:0008006" key="8">
    <source>
        <dbReference type="Google" id="ProtNLM"/>
    </source>
</evidence>
<sequence length="359" mass="40917">MSCNILVIGSSTKDKGGIVTVIKNINRHLSSNFKVCQVNTYITTNNPIKKLFYFLSGLVQLCFRLMFRKIDIVHIHMSYKGSFYRKSVIILLCKLFNKPVIVHVHGSTFKDFYNNLNPSLKKYVKFILNKTDKLVVLSKEWSDFFSIFVKKEKIFILYNGVEVSEKSVSSIKKDNQIVNCVFLGRLGQRKGIYDLLDSIKILKERNIKAVFYIAGDGEIQKVKSKVKQYGIEDYVKIVGWINDEEREKLLTNSEVLVLPSYNEGLPMAILESMSYGLTIISTPVGGIPEAVNNGENGFLVTPGDSAALAKAIEKSVINENWRNQVKKVNRIKISEQFNLTKLIKNLEELYLELSYKKGE</sequence>
<dbReference type="Proteomes" id="UP000028549">
    <property type="component" value="Unassembled WGS sequence"/>
</dbReference>
<feature type="domain" description="Glycosyltransferase subfamily 4-like N-terminal" evidence="5">
    <location>
        <begin position="46"/>
        <end position="164"/>
    </location>
</feature>
<gene>
    <name evidence="6" type="ORF">GS18_0214085</name>
</gene>
<dbReference type="PANTHER" id="PTHR12526">
    <property type="entry name" value="GLYCOSYLTRANSFERASE"/>
    <property type="match status" value="1"/>
</dbReference>
<dbReference type="RefSeq" id="WP_029567033.1">
    <property type="nucleotide sequence ID" value="NZ_JNVC02000005.1"/>
</dbReference>
<accession>A0A084GXY5</accession>
<evidence type="ECO:0000256" key="3">
    <source>
        <dbReference type="ARBA" id="ARBA00022679"/>
    </source>
</evidence>
<dbReference type="AlphaFoldDB" id="A0A084GXY5"/>
<proteinExistence type="inferred from homology"/>
<evidence type="ECO:0000259" key="5">
    <source>
        <dbReference type="Pfam" id="PF13439"/>
    </source>
</evidence>
<dbReference type="GO" id="GO:0016757">
    <property type="term" value="F:glycosyltransferase activity"/>
    <property type="evidence" value="ECO:0007669"/>
    <property type="project" value="UniProtKB-KW"/>
</dbReference>
<dbReference type="Gene3D" id="3.40.50.2000">
    <property type="entry name" value="Glycogen Phosphorylase B"/>
    <property type="match status" value="2"/>
</dbReference>
<dbReference type="PANTHER" id="PTHR12526:SF640">
    <property type="entry name" value="COLANIC ACID BIOSYNTHESIS GLYCOSYLTRANSFERASE WCAL-RELATED"/>
    <property type="match status" value="1"/>
</dbReference>
<evidence type="ECO:0000313" key="7">
    <source>
        <dbReference type="Proteomes" id="UP000028549"/>
    </source>
</evidence>
<comment type="caution">
    <text evidence="6">The sequence shown here is derived from an EMBL/GenBank/DDBJ whole genome shotgun (WGS) entry which is preliminary data.</text>
</comment>
<evidence type="ECO:0000256" key="2">
    <source>
        <dbReference type="ARBA" id="ARBA00022676"/>
    </source>
</evidence>
<dbReference type="STRING" id="246786.GS18_0214085"/>
<dbReference type="Pfam" id="PF00534">
    <property type="entry name" value="Glycos_transf_1"/>
    <property type="match status" value="1"/>
</dbReference>
<keyword evidence="3" id="KW-0808">Transferase</keyword>
<dbReference type="CDD" id="cd03801">
    <property type="entry name" value="GT4_PimA-like"/>
    <property type="match status" value="1"/>
</dbReference>
<dbReference type="InterPro" id="IPR001296">
    <property type="entry name" value="Glyco_trans_1"/>
</dbReference>